<dbReference type="SUPFAM" id="SSF58104">
    <property type="entry name" value="Methyl-accepting chemotaxis protein (MCP) signaling domain"/>
    <property type="match status" value="1"/>
</dbReference>
<reference evidence="14 16" key="1">
    <citation type="submission" date="2017-10" db="EMBL/GenBank/DDBJ databases">
        <title>Effective Description of Clostridium neonatale sp. nov. linked to necrotizing enterocolitis in neonates and a clarification of species assignable to the genus Clostridium (Prazmowski 1880) emend. Lawson and Rainey 2016.</title>
        <authorList>
            <person name="Bernard K."/>
            <person name="Burdz T."/>
            <person name="Wiebe D."/>
            <person name="Balcewich B."/>
            <person name="Alfa M."/>
            <person name="Bernier A.-M."/>
        </authorList>
    </citation>
    <scope>NUCLEOTIDE SEQUENCE [LARGE SCALE GENOMIC DNA]</scope>
    <source>
        <strain evidence="14 16">LCDC99A005</strain>
    </source>
</reference>
<evidence type="ECO:0000313" key="13">
    <source>
        <dbReference type="EMBL" id="CAG9703574.1"/>
    </source>
</evidence>
<evidence type="ECO:0000259" key="12">
    <source>
        <dbReference type="PROSITE" id="PS50885"/>
    </source>
</evidence>
<dbReference type="GO" id="GO:0006935">
    <property type="term" value="P:chemotaxis"/>
    <property type="evidence" value="ECO:0007669"/>
    <property type="project" value="UniProtKB-KW"/>
</dbReference>
<feature type="domain" description="HAMP" evidence="12">
    <location>
        <begin position="309"/>
        <end position="364"/>
    </location>
</feature>
<evidence type="ECO:0000256" key="4">
    <source>
        <dbReference type="ARBA" id="ARBA00022692"/>
    </source>
</evidence>
<evidence type="ECO:0000313" key="17">
    <source>
        <dbReference type="Proteomes" id="UP000431451"/>
    </source>
</evidence>
<dbReference type="STRING" id="137838.GCA_001458595_00500"/>
<dbReference type="PROSITE" id="PS50111">
    <property type="entry name" value="CHEMOTAXIS_TRANSDUC_2"/>
    <property type="match status" value="1"/>
</dbReference>
<dbReference type="InterPro" id="IPR033479">
    <property type="entry name" value="dCache_1"/>
</dbReference>
<dbReference type="GO" id="GO:0007165">
    <property type="term" value="P:signal transduction"/>
    <property type="evidence" value="ECO:0007669"/>
    <property type="project" value="UniProtKB-KW"/>
</dbReference>
<dbReference type="AlphaFoldDB" id="A0A2A7MDB8"/>
<evidence type="ECO:0000256" key="6">
    <source>
        <dbReference type="ARBA" id="ARBA00023136"/>
    </source>
</evidence>
<evidence type="ECO:0000256" key="8">
    <source>
        <dbReference type="ARBA" id="ARBA00029447"/>
    </source>
</evidence>
<proteinExistence type="inferred from homology"/>
<dbReference type="SMART" id="SM00283">
    <property type="entry name" value="MA"/>
    <property type="match status" value="1"/>
</dbReference>
<dbReference type="Pfam" id="PF00015">
    <property type="entry name" value="MCPsignal"/>
    <property type="match status" value="1"/>
</dbReference>
<dbReference type="RefSeq" id="WP_058293461.1">
    <property type="nucleotide sequence ID" value="NZ_CAKJVE010000004.1"/>
</dbReference>
<dbReference type="InterPro" id="IPR004089">
    <property type="entry name" value="MCPsignal_dom"/>
</dbReference>
<evidence type="ECO:0000256" key="1">
    <source>
        <dbReference type="ARBA" id="ARBA00004651"/>
    </source>
</evidence>
<dbReference type="EMBL" id="PDCJ01000003">
    <property type="protein sequence ID" value="PEG29560.1"/>
    <property type="molecule type" value="Genomic_DNA"/>
</dbReference>
<dbReference type="OrthoDB" id="597657at2"/>
<dbReference type="PROSITE" id="PS50885">
    <property type="entry name" value="HAMP"/>
    <property type="match status" value="1"/>
</dbReference>
<evidence type="ECO:0000313" key="15">
    <source>
        <dbReference type="EMBL" id="VCT82766.1"/>
    </source>
</evidence>
<dbReference type="PANTHER" id="PTHR32089:SF112">
    <property type="entry name" value="LYSOZYME-LIKE PROTEIN-RELATED"/>
    <property type="match status" value="1"/>
</dbReference>
<dbReference type="EMBL" id="CAKJVE010000004">
    <property type="protein sequence ID" value="CAG9703574.1"/>
    <property type="molecule type" value="Genomic_DNA"/>
</dbReference>
<keyword evidence="2" id="KW-1003">Cell membrane</keyword>
<dbReference type="CDD" id="cd18773">
    <property type="entry name" value="PDC1_HK_sensor"/>
    <property type="match status" value="1"/>
</dbReference>
<keyword evidence="5 10" id="KW-1133">Transmembrane helix</keyword>
<feature type="domain" description="Methyl-accepting transducer" evidence="11">
    <location>
        <begin position="383"/>
        <end position="633"/>
    </location>
</feature>
<gene>
    <name evidence="15" type="primary">mcpB_1</name>
    <name evidence="13" type="synonym">mcpB</name>
    <name evidence="13" type="ORF">CNEO_40695</name>
    <name evidence="15" type="ORF">CNEONATNEC25_00326</name>
    <name evidence="14" type="ORF">CQ394_16605</name>
</gene>
<dbReference type="Pfam" id="PF02743">
    <property type="entry name" value="dCache_1"/>
    <property type="match status" value="1"/>
</dbReference>
<dbReference type="InterPro" id="IPR003660">
    <property type="entry name" value="HAMP_dom"/>
</dbReference>
<reference evidence="13" key="3">
    <citation type="submission" date="2021-10" db="EMBL/GenBank/DDBJ databases">
        <authorList>
            <person name="Mesa V."/>
        </authorList>
    </citation>
    <scope>NUCLEOTIDE SEQUENCE</scope>
    <source>
        <strain evidence="13">CC3_PB</strain>
    </source>
</reference>
<feature type="transmembrane region" description="Helical" evidence="10">
    <location>
        <begin position="290"/>
        <end position="309"/>
    </location>
</feature>
<keyword evidence="3" id="KW-0145">Chemotaxis</keyword>
<comment type="similarity">
    <text evidence="8">Belongs to the methyl-accepting chemotaxis (MCP) protein family.</text>
</comment>
<evidence type="ECO:0000313" key="14">
    <source>
        <dbReference type="EMBL" id="PEG29560.1"/>
    </source>
</evidence>
<evidence type="ECO:0000256" key="3">
    <source>
        <dbReference type="ARBA" id="ARBA00022500"/>
    </source>
</evidence>
<organism evidence="14 16">
    <name type="scientific">Clostridium neonatale</name>
    <dbReference type="NCBI Taxonomy" id="137838"/>
    <lineage>
        <taxon>Bacteria</taxon>
        <taxon>Bacillati</taxon>
        <taxon>Bacillota</taxon>
        <taxon>Clostridia</taxon>
        <taxon>Eubacteriales</taxon>
        <taxon>Clostridiaceae</taxon>
        <taxon>Clostridium</taxon>
    </lineage>
</organism>
<evidence type="ECO:0000259" key="11">
    <source>
        <dbReference type="PROSITE" id="PS50111"/>
    </source>
</evidence>
<evidence type="ECO:0000256" key="5">
    <source>
        <dbReference type="ARBA" id="ARBA00022989"/>
    </source>
</evidence>
<evidence type="ECO:0000256" key="7">
    <source>
        <dbReference type="ARBA" id="ARBA00023224"/>
    </source>
</evidence>
<evidence type="ECO:0000256" key="10">
    <source>
        <dbReference type="SAM" id="Phobius"/>
    </source>
</evidence>
<keyword evidence="16" id="KW-1185">Reference proteome</keyword>
<dbReference type="Gene3D" id="1.10.287.950">
    <property type="entry name" value="Methyl-accepting chemotaxis protein"/>
    <property type="match status" value="1"/>
</dbReference>
<dbReference type="GO" id="GO:0005886">
    <property type="term" value="C:plasma membrane"/>
    <property type="evidence" value="ECO:0007669"/>
    <property type="project" value="UniProtKB-SubCell"/>
</dbReference>
<dbReference type="Proteomes" id="UP000431451">
    <property type="component" value="Unassembled WGS sequence"/>
</dbReference>
<evidence type="ECO:0000256" key="9">
    <source>
        <dbReference type="PROSITE-ProRule" id="PRU00284"/>
    </source>
</evidence>
<name>A0A2A7MDB8_9CLOT</name>
<reference evidence="15 17" key="2">
    <citation type="submission" date="2018-06" db="EMBL/GenBank/DDBJ databases">
        <authorList>
            <consortium name="IHU Genomes"/>
        </authorList>
    </citation>
    <scope>NUCLEOTIDE SEQUENCE [LARGE SCALE GENOMIC DNA]</scope>
    <source>
        <strain evidence="15 17">NEC25</strain>
    </source>
</reference>
<comment type="subcellular location">
    <subcellularLocation>
        <location evidence="1">Cell membrane</location>
        <topology evidence="1">Multi-pass membrane protein</topology>
    </subcellularLocation>
</comment>
<dbReference type="Proteomes" id="UP000220840">
    <property type="component" value="Unassembled WGS sequence"/>
</dbReference>
<dbReference type="Gene3D" id="3.30.450.20">
    <property type="entry name" value="PAS domain"/>
    <property type="match status" value="1"/>
</dbReference>
<dbReference type="PANTHER" id="PTHR32089">
    <property type="entry name" value="METHYL-ACCEPTING CHEMOTAXIS PROTEIN MCPB"/>
    <property type="match status" value="1"/>
</dbReference>
<evidence type="ECO:0000256" key="2">
    <source>
        <dbReference type="ARBA" id="ARBA00022475"/>
    </source>
</evidence>
<keyword evidence="7 9" id="KW-0807">Transducer</keyword>
<accession>A0A2A7MDB8</accession>
<evidence type="ECO:0000313" key="16">
    <source>
        <dbReference type="Proteomes" id="UP000220840"/>
    </source>
</evidence>
<sequence length="707" mass="78392">MIKFNSIRTKILIFLIPILLLAFTTISTLGYKFASNSLSSSNLEIMKEMTKVAASKANDRINGEIDNIEALACTPIMTNKEISIEEKVNFLKKTAEKKGLIEMSVGDKEGNFITTSGKIKNTKTSQSYINSMTGISSITNPYLDPETNKKVVTYSAPIVDSENEVIGMITSTKDCSDFISLVDEIKFLETGSIIIVDSYGNIIVSSDSEMIKENKNITDMKSENEVLDKLNNIGKSMIIATDCGIGKYNYGGKFRYMSYTPIGNTGLSLGITVEEQDLFKALSGLKLVDVIATIIMMVIISSIIIIFLFRVTKKLIIAKNYVDTIANGDFESRLNEKFLKGKDEISEICRSVNNAKESVGNMIKSVRDNAHKVKNESSDLSEISSELSMFTNEISLSIGRVAGSTAKQDNEFKGIMNTLGMFSEKFDIIKSNINSINRRVLIVNDKASSGNKNIEDLNDGIENVNSTFEVFSNSVNQIEEQMMTVNRITDIINGIAEQTDLLALNAAIEAARAGEAGRGFNVVANEIRKLAEQSKDSSHNIYKIINGLMIMTKEIVSDSKEMEKELELQRKIIYDVLSSFSEINILVKEIAPKISNIDTEFANITNSKEDIVKTVDELSDMVEDTSKSIDQITISAIDLSKLGDKVSQKADLLLNESDSLTEEVKQFKVNEEILDNEENNMGNIIDDELDKEETIDECNLEEDKLIS</sequence>
<dbReference type="Proteomes" id="UP000789738">
    <property type="component" value="Unassembled WGS sequence"/>
</dbReference>
<keyword evidence="4 10" id="KW-0812">Transmembrane</keyword>
<keyword evidence="6 10" id="KW-0472">Membrane</keyword>
<dbReference type="CDD" id="cd12912">
    <property type="entry name" value="PDC2_MCP_like"/>
    <property type="match status" value="1"/>
</dbReference>
<dbReference type="EMBL" id="UWJD01000001">
    <property type="protein sequence ID" value="VCT82766.1"/>
    <property type="molecule type" value="Genomic_DNA"/>
</dbReference>
<protein>
    <submittedName>
        <fullName evidence="14 15">Methyl-accepting chemotaxis protein</fullName>
    </submittedName>
</protein>